<dbReference type="SMART" id="SM00421">
    <property type="entry name" value="HTH_LUXR"/>
    <property type="match status" value="1"/>
</dbReference>
<dbReference type="PROSITE" id="PS00622">
    <property type="entry name" value="HTH_LUXR_1"/>
    <property type="match status" value="1"/>
</dbReference>
<keyword evidence="3" id="KW-0804">Transcription</keyword>
<evidence type="ECO:0000313" key="6">
    <source>
        <dbReference type="Proteomes" id="UP001259572"/>
    </source>
</evidence>
<evidence type="ECO:0000256" key="3">
    <source>
        <dbReference type="ARBA" id="ARBA00023163"/>
    </source>
</evidence>
<sequence length="107" mass="11256">MDIHRWNGPPCPGISTGRAGELFLPSGLPSGTRETSMLDQPILSARERECLEGIARGKRVQAIASALLIAPVTVELHLKNVRAKLGASTTAEAVAIAIRKGAISPYG</sequence>
<proteinExistence type="predicted"/>
<keyword evidence="2" id="KW-0238">DNA-binding</keyword>
<dbReference type="PROSITE" id="PS50043">
    <property type="entry name" value="HTH_LUXR_2"/>
    <property type="match status" value="1"/>
</dbReference>
<keyword evidence="6" id="KW-1185">Reference proteome</keyword>
<dbReference type="InterPro" id="IPR016032">
    <property type="entry name" value="Sig_transdc_resp-reg_C-effctor"/>
</dbReference>
<reference evidence="5 6" key="1">
    <citation type="submission" date="2023-05" db="EMBL/GenBank/DDBJ databases">
        <authorList>
            <person name="Guo Y."/>
        </authorList>
    </citation>
    <scope>NUCLEOTIDE SEQUENCE [LARGE SCALE GENOMIC DNA]</scope>
    <source>
        <strain evidence="5 6">GR2756</strain>
    </source>
</reference>
<gene>
    <name evidence="5" type="ORF">RQX22_14895</name>
</gene>
<dbReference type="InterPro" id="IPR000792">
    <property type="entry name" value="Tscrpt_reg_LuxR_C"/>
</dbReference>
<protein>
    <submittedName>
        <fullName evidence="5">Helix-turn-helix domain-containing protein</fullName>
    </submittedName>
</protein>
<feature type="domain" description="HTH luxR-type" evidence="4">
    <location>
        <begin position="36"/>
        <end position="101"/>
    </location>
</feature>
<dbReference type="PANTHER" id="PTHR44688">
    <property type="entry name" value="DNA-BINDING TRANSCRIPTIONAL ACTIVATOR DEVR_DOSR"/>
    <property type="match status" value="1"/>
</dbReference>
<dbReference type="EMBL" id="JAVUPU010000008">
    <property type="protein sequence ID" value="MDT9600246.1"/>
    <property type="molecule type" value="Genomic_DNA"/>
</dbReference>
<comment type="caution">
    <text evidence="5">The sequence shown here is derived from an EMBL/GenBank/DDBJ whole genome shotgun (WGS) entry which is preliminary data.</text>
</comment>
<organism evidence="5 6">
    <name type="scientific">Sphingosinicella rhizophila</name>
    <dbReference type="NCBI Taxonomy" id="3050082"/>
    <lineage>
        <taxon>Bacteria</taxon>
        <taxon>Pseudomonadati</taxon>
        <taxon>Pseudomonadota</taxon>
        <taxon>Alphaproteobacteria</taxon>
        <taxon>Sphingomonadales</taxon>
        <taxon>Sphingosinicellaceae</taxon>
        <taxon>Sphingosinicella</taxon>
    </lineage>
</organism>
<dbReference type="PRINTS" id="PR00038">
    <property type="entry name" value="HTHLUXR"/>
</dbReference>
<accession>A0ABU3QA07</accession>
<dbReference type="CDD" id="cd06170">
    <property type="entry name" value="LuxR_C_like"/>
    <property type="match status" value="1"/>
</dbReference>
<evidence type="ECO:0000256" key="1">
    <source>
        <dbReference type="ARBA" id="ARBA00023015"/>
    </source>
</evidence>
<dbReference type="Proteomes" id="UP001259572">
    <property type="component" value="Unassembled WGS sequence"/>
</dbReference>
<dbReference type="PANTHER" id="PTHR44688:SF16">
    <property type="entry name" value="DNA-BINDING TRANSCRIPTIONAL ACTIVATOR DEVR_DOSR"/>
    <property type="match status" value="1"/>
</dbReference>
<name>A0ABU3QA07_9SPHN</name>
<dbReference type="Gene3D" id="1.10.10.10">
    <property type="entry name" value="Winged helix-like DNA-binding domain superfamily/Winged helix DNA-binding domain"/>
    <property type="match status" value="1"/>
</dbReference>
<dbReference type="Pfam" id="PF00196">
    <property type="entry name" value="GerE"/>
    <property type="match status" value="1"/>
</dbReference>
<dbReference type="SUPFAM" id="SSF46894">
    <property type="entry name" value="C-terminal effector domain of the bipartite response regulators"/>
    <property type="match status" value="1"/>
</dbReference>
<dbReference type="InterPro" id="IPR036388">
    <property type="entry name" value="WH-like_DNA-bd_sf"/>
</dbReference>
<evidence type="ECO:0000259" key="4">
    <source>
        <dbReference type="PROSITE" id="PS50043"/>
    </source>
</evidence>
<keyword evidence="1" id="KW-0805">Transcription regulation</keyword>
<dbReference type="RefSeq" id="WP_315727528.1">
    <property type="nucleotide sequence ID" value="NZ_JAVUPU010000008.1"/>
</dbReference>
<evidence type="ECO:0000313" key="5">
    <source>
        <dbReference type="EMBL" id="MDT9600246.1"/>
    </source>
</evidence>
<evidence type="ECO:0000256" key="2">
    <source>
        <dbReference type="ARBA" id="ARBA00023125"/>
    </source>
</evidence>